<organism evidence="5 6">
    <name type="scientific">Microcella alkaliphila</name>
    <dbReference type="NCBI Taxonomy" id="279828"/>
    <lineage>
        <taxon>Bacteria</taxon>
        <taxon>Bacillati</taxon>
        <taxon>Actinomycetota</taxon>
        <taxon>Actinomycetes</taxon>
        <taxon>Micrococcales</taxon>
        <taxon>Microbacteriaceae</taxon>
        <taxon>Microcella</taxon>
    </lineage>
</organism>
<evidence type="ECO:0000313" key="6">
    <source>
        <dbReference type="Proteomes" id="UP000218965"/>
    </source>
</evidence>
<keyword evidence="1 3" id="KW-0547">Nucleotide-binding</keyword>
<dbReference type="EMBL" id="AP017315">
    <property type="protein sequence ID" value="BAU32315.1"/>
    <property type="molecule type" value="Genomic_DNA"/>
</dbReference>
<dbReference type="InterPro" id="IPR027417">
    <property type="entry name" value="P-loop_NTPase"/>
</dbReference>
<dbReference type="Proteomes" id="UP000218965">
    <property type="component" value="Chromosome"/>
</dbReference>
<keyword evidence="3" id="KW-0173">Coenzyme A biosynthesis</keyword>
<evidence type="ECO:0000313" key="5">
    <source>
        <dbReference type="EMBL" id="BAU32315.1"/>
    </source>
</evidence>
<keyword evidence="3 5" id="KW-0808">Transferase</keyword>
<dbReference type="Pfam" id="PF01121">
    <property type="entry name" value="CoaE"/>
    <property type="match status" value="1"/>
</dbReference>
<accession>A0A0U5BN91</accession>
<proteinExistence type="inferred from homology"/>
<keyword evidence="2 3" id="KW-0067">ATP-binding</keyword>
<evidence type="ECO:0000256" key="2">
    <source>
        <dbReference type="ARBA" id="ARBA00022840"/>
    </source>
</evidence>
<dbReference type="GO" id="GO:0004140">
    <property type="term" value="F:dephospho-CoA kinase activity"/>
    <property type="evidence" value="ECO:0007669"/>
    <property type="project" value="UniProtKB-UniRule"/>
</dbReference>
<comment type="pathway">
    <text evidence="3">Cofactor biosynthesis; coenzyme A biosynthesis; CoA from (R)-pantothenate: step 5/5.</text>
</comment>
<dbReference type="HAMAP" id="MF_00376">
    <property type="entry name" value="Dephospho_CoA_kinase"/>
    <property type="match status" value="1"/>
</dbReference>
<dbReference type="Gene3D" id="3.40.50.300">
    <property type="entry name" value="P-loop containing nucleotide triphosphate hydrolases"/>
    <property type="match status" value="1"/>
</dbReference>
<dbReference type="PANTHER" id="PTHR10695">
    <property type="entry name" value="DEPHOSPHO-COA KINASE-RELATED"/>
    <property type="match status" value="1"/>
</dbReference>
<dbReference type="RefSeq" id="WP_096421414.1">
    <property type="nucleotide sequence ID" value="NZ_AP017315.1"/>
</dbReference>
<comment type="subcellular location">
    <subcellularLocation>
        <location evidence="3">Cytoplasm</location>
    </subcellularLocation>
</comment>
<comment type="similarity">
    <text evidence="3">Belongs to the CoaE family.</text>
</comment>
<reference evidence="5 6" key="2">
    <citation type="submission" date="2016-01" db="EMBL/GenBank/DDBJ databases">
        <title>Microcella alkaliphila JAM AC0309 whole genome shotgun sequence.</title>
        <authorList>
            <person name="Kurata A."/>
            <person name="Hirose Y."/>
            <person name="Kishimoto N."/>
            <person name="Kobayashi T."/>
        </authorList>
    </citation>
    <scope>NUCLEOTIDE SEQUENCE [LARGE SCALE GENOMIC DNA]</scope>
    <source>
        <strain evidence="5 6">JAM AC0309</strain>
    </source>
</reference>
<sequence>MDVVGLTGGIAAGKSTVARRFAELGAVVIDADHLAREAVTPGSRGLAAIVERFGNAVLGDDGSLDRAALGRIVFADEGARRALNGIVHPEVRRLYAEAVADARANDPDAVIVYDVPLLAEARAADEFGTIVVVDAPADVRIARLVELRGMDREEAENRVGSQVSDADRRAMADVIIDSAGTIDETIAQTDALWRRLVAERDAR</sequence>
<dbReference type="AlphaFoldDB" id="A0A0U5BN91"/>
<gene>
    <name evidence="3" type="primary">coaE</name>
    <name evidence="5" type="ORF">MalAC0309_1463</name>
</gene>
<dbReference type="UniPathway" id="UPA00241">
    <property type="reaction ID" value="UER00356"/>
</dbReference>
<comment type="catalytic activity">
    <reaction evidence="3">
        <text>3'-dephospho-CoA + ATP = ADP + CoA + H(+)</text>
        <dbReference type="Rhea" id="RHEA:18245"/>
        <dbReference type="ChEBI" id="CHEBI:15378"/>
        <dbReference type="ChEBI" id="CHEBI:30616"/>
        <dbReference type="ChEBI" id="CHEBI:57287"/>
        <dbReference type="ChEBI" id="CHEBI:57328"/>
        <dbReference type="ChEBI" id="CHEBI:456216"/>
        <dbReference type="EC" id="2.7.1.24"/>
    </reaction>
</comment>
<dbReference type="EC" id="2.7.1.24" evidence="3 4"/>
<evidence type="ECO:0000256" key="4">
    <source>
        <dbReference type="NCBIfam" id="TIGR00152"/>
    </source>
</evidence>
<dbReference type="CDD" id="cd02022">
    <property type="entry name" value="DPCK"/>
    <property type="match status" value="1"/>
</dbReference>
<dbReference type="NCBIfam" id="NF002879">
    <property type="entry name" value="PRK03333.1"/>
    <property type="match status" value="1"/>
</dbReference>
<evidence type="ECO:0000256" key="3">
    <source>
        <dbReference type="HAMAP-Rule" id="MF_00376"/>
    </source>
</evidence>
<comment type="function">
    <text evidence="3">Catalyzes the phosphorylation of the 3'-hydroxyl group of dephosphocoenzyme A to form coenzyme A.</text>
</comment>
<dbReference type="OrthoDB" id="9812943at2"/>
<dbReference type="KEGG" id="malk:MalAC0309_1463"/>
<dbReference type="PANTHER" id="PTHR10695:SF46">
    <property type="entry name" value="BIFUNCTIONAL COENZYME A SYNTHASE-RELATED"/>
    <property type="match status" value="1"/>
</dbReference>
<dbReference type="NCBIfam" id="TIGR00152">
    <property type="entry name" value="dephospho-CoA kinase"/>
    <property type="match status" value="1"/>
</dbReference>
<feature type="binding site" evidence="3">
    <location>
        <begin position="11"/>
        <end position="16"/>
    </location>
    <ligand>
        <name>ATP</name>
        <dbReference type="ChEBI" id="CHEBI:30616"/>
    </ligand>
</feature>
<dbReference type="GO" id="GO:0005737">
    <property type="term" value="C:cytoplasm"/>
    <property type="evidence" value="ECO:0007669"/>
    <property type="project" value="UniProtKB-SubCell"/>
</dbReference>
<name>A0A0U5BN91_9MICO</name>
<dbReference type="GO" id="GO:0015937">
    <property type="term" value="P:coenzyme A biosynthetic process"/>
    <property type="evidence" value="ECO:0007669"/>
    <property type="project" value="UniProtKB-UniRule"/>
</dbReference>
<dbReference type="PROSITE" id="PS51219">
    <property type="entry name" value="DPCK"/>
    <property type="match status" value="1"/>
</dbReference>
<dbReference type="InterPro" id="IPR001977">
    <property type="entry name" value="Depp_CoAkinase"/>
</dbReference>
<reference evidence="6" key="1">
    <citation type="submission" date="2015-12" db="EMBL/GenBank/DDBJ databases">
        <authorList>
            <person name="Shamseldin A."/>
            <person name="Moawad H."/>
            <person name="Abd El-Rahim W.M."/>
            <person name="Sadowsky M.J."/>
        </authorList>
    </citation>
    <scope>NUCLEOTIDE SEQUENCE [LARGE SCALE GENOMIC DNA]</scope>
    <source>
        <strain evidence="6">JAM AC0309</strain>
    </source>
</reference>
<protein>
    <recommendedName>
        <fullName evidence="3 4">Dephospho-CoA kinase</fullName>
        <ecNumber evidence="3 4">2.7.1.24</ecNumber>
    </recommendedName>
    <alternativeName>
        <fullName evidence="3">Dephosphocoenzyme A kinase</fullName>
    </alternativeName>
</protein>
<keyword evidence="3" id="KW-0963">Cytoplasm</keyword>
<evidence type="ECO:0000256" key="1">
    <source>
        <dbReference type="ARBA" id="ARBA00022741"/>
    </source>
</evidence>
<dbReference type="SUPFAM" id="SSF52540">
    <property type="entry name" value="P-loop containing nucleoside triphosphate hydrolases"/>
    <property type="match status" value="1"/>
</dbReference>
<keyword evidence="3 5" id="KW-0418">Kinase</keyword>
<dbReference type="GO" id="GO:0005524">
    <property type="term" value="F:ATP binding"/>
    <property type="evidence" value="ECO:0007669"/>
    <property type="project" value="UniProtKB-UniRule"/>
</dbReference>